<feature type="non-terminal residue" evidence="4">
    <location>
        <position position="278"/>
    </location>
</feature>
<keyword evidence="1" id="KW-0547">Nucleotide-binding</keyword>
<dbReference type="GO" id="GO:0016887">
    <property type="term" value="F:ATP hydrolysis activity"/>
    <property type="evidence" value="ECO:0007669"/>
    <property type="project" value="InterPro"/>
</dbReference>
<evidence type="ECO:0000313" key="4">
    <source>
        <dbReference type="EMBL" id="HHF53298.1"/>
    </source>
</evidence>
<name>A0A7V5HN55_UNCW3</name>
<dbReference type="GO" id="GO:0003677">
    <property type="term" value="F:DNA binding"/>
    <property type="evidence" value="ECO:0007669"/>
    <property type="project" value="InterPro"/>
</dbReference>
<dbReference type="InterPro" id="IPR041471">
    <property type="entry name" value="UvrB_inter"/>
</dbReference>
<reference evidence="4" key="1">
    <citation type="journal article" date="2020" name="mSystems">
        <title>Genome- and Community-Level Interaction Insights into Carbon Utilization and Element Cycling Functions of Hydrothermarchaeota in Hydrothermal Sediment.</title>
        <authorList>
            <person name="Zhou Z."/>
            <person name="Liu Y."/>
            <person name="Xu W."/>
            <person name="Pan J."/>
            <person name="Luo Z.H."/>
            <person name="Li M."/>
        </authorList>
    </citation>
    <scope>NUCLEOTIDE SEQUENCE [LARGE SCALE GENOMIC DNA]</scope>
    <source>
        <strain evidence="4">HyVt-96</strain>
    </source>
</reference>
<dbReference type="Proteomes" id="UP000886050">
    <property type="component" value="Unassembled WGS sequence"/>
</dbReference>
<feature type="domain" description="UvrB interaction" evidence="3">
    <location>
        <begin position="101"/>
        <end position="181"/>
    </location>
</feature>
<sequence length="278" mass="32080">MRFFSKNLDRLYSTAPTSFKTLLLLQLQESNNIVACISDEEEREIIKEELDSFPGVIAVFFNGISTAHFIHGDKHHVVLTGDPEETVHAAELLSSLTFRIIRIGEKLSIEPLFEHLTEIGYRRVGFVEEEGEFAKRGGIIDIFPRGEKEPYRIELFGNTVNSIRIFDVETQRSKRRVKEFILEGIVSNSTKNRVLVLQEVKGIPPFKIYPNPGYRGNISLLLEEIYRLKEEGFRVIFFTTDERKTENYRSLFNCEVIKGKIFEGFVFEDEKLAVFSEA</sequence>
<gene>
    <name evidence="4" type="ORF">ENL43_02915</name>
</gene>
<dbReference type="PANTHER" id="PTHR24029">
    <property type="entry name" value="UVRABC SYSTEM PROTEIN B"/>
    <property type="match status" value="1"/>
</dbReference>
<organism evidence="4">
    <name type="scientific">candidate division WOR-3 bacterium</name>
    <dbReference type="NCBI Taxonomy" id="2052148"/>
    <lineage>
        <taxon>Bacteria</taxon>
        <taxon>Bacteria division WOR-3</taxon>
    </lineage>
</organism>
<dbReference type="GO" id="GO:0005524">
    <property type="term" value="F:ATP binding"/>
    <property type="evidence" value="ECO:0007669"/>
    <property type="project" value="UniProtKB-KW"/>
</dbReference>
<dbReference type="EMBL" id="DRTX01000151">
    <property type="protein sequence ID" value="HHF53298.1"/>
    <property type="molecule type" value="Genomic_DNA"/>
</dbReference>
<dbReference type="SUPFAM" id="SSF52540">
    <property type="entry name" value="P-loop containing nucleoside triphosphate hydrolases"/>
    <property type="match status" value="1"/>
</dbReference>
<keyword evidence="2" id="KW-0067">ATP-binding</keyword>
<evidence type="ECO:0000256" key="2">
    <source>
        <dbReference type="ARBA" id="ARBA00022840"/>
    </source>
</evidence>
<comment type="caution">
    <text evidence="4">The sequence shown here is derived from an EMBL/GenBank/DDBJ whole genome shotgun (WGS) entry which is preliminary data.</text>
</comment>
<dbReference type="InterPro" id="IPR004807">
    <property type="entry name" value="UvrB"/>
</dbReference>
<dbReference type="GO" id="GO:0009380">
    <property type="term" value="C:excinuclease repair complex"/>
    <property type="evidence" value="ECO:0007669"/>
    <property type="project" value="InterPro"/>
</dbReference>
<protein>
    <recommendedName>
        <fullName evidence="3">UvrB interaction domain-containing protein</fullName>
    </recommendedName>
</protein>
<dbReference type="AlphaFoldDB" id="A0A7V5HN55"/>
<dbReference type="Gene3D" id="3.30.2060.10">
    <property type="entry name" value="Penicillin-binding protein 1b domain"/>
    <property type="match status" value="1"/>
</dbReference>
<dbReference type="PANTHER" id="PTHR24029:SF1">
    <property type="entry name" value="TRANSCRIPTION-REPAIR-COUPLING FACTOR"/>
    <property type="match status" value="1"/>
</dbReference>
<dbReference type="InterPro" id="IPR027417">
    <property type="entry name" value="P-loop_NTPase"/>
</dbReference>
<dbReference type="GO" id="GO:0006289">
    <property type="term" value="P:nucleotide-excision repair"/>
    <property type="evidence" value="ECO:0007669"/>
    <property type="project" value="InterPro"/>
</dbReference>
<proteinExistence type="predicted"/>
<evidence type="ECO:0000259" key="3">
    <source>
        <dbReference type="Pfam" id="PF17757"/>
    </source>
</evidence>
<accession>A0A7V5HN55</accession>
<evidence type="ECO:0000256" key="1">
    <source>
        <dbReference type="ARBA" id="ARBA00022741"/>
    </source>
</evidence>
<dbReference type="Pfam" id="PF17757">
    <property type="entry name" value="UvrB_inter"/>
    <property type="match status" value="1"/>
</dbReference>